<gene>
    <name evidence="4" type="ORF">IBL26_16830</name>
</gene>
<keyword evidence="2" id="KW-0472">Membrane</keyword>
<dbReference type="RefSeq" id="WP_187785668.1">
    <property type="nucleotide sequence ID" value="NZ_JACTVA010000034.1"/>
</dbReference>
<sequence>MSDNPFSEPEDADRTIIRGPQPRAGATPPPPRPVAAWAGAPAPAASLPAAVAREVEALPKVGISPLTAAAAPLLELLAQLTNMAQVARPDELRECAIRALRQFEADARAADISPDSLRAAHYALCAALDDVALATPWGPPSVWGAQSLVSTFHQEVRSGERFFDLLAGMQRDPGRYLPALEVAYLVMALGMQGRYRLARGGGSELDRLREGLFQLLAQLRGPWERELSPRWRGVDAPHRPARRGVSAWIAVPLALALLGIGYAYLSRDLNQASDDLYARLAALPPATQPAIARTAPPVPPAPPPAPV</sequence>
<organism evidence="4 5">
    <name type="scientific">Teichococcus aerophilus</name>
    <dbReference type="NCBI Taxonomy" id="1224513"/>
    <lineage>
        <taxon>Bacteria</taxon>
        <taxon>Pseudomonadati</taxon>
        <taxon>Pseudomonadota</taxon>
        <taxon>Alphaproteobacteria</taxon>
        <taxon>Acetobacterales</taxon>
        <taxon>Roseomonadaceae</taxon>
        <taxon>Roseomonas</taxon>
    </lineage>
</organism>
<comment type="caution">
    <text evidence="4">The sequence shown here is derived from an EMBL/GenBank/DDBJ whole genome shotgun (WGS) entry which is preliminary data.</text>
</comment>
<dbReference type="Proteomes" id="UP000626026">
    <property type="component" value="Unassembled WGS sequence"/>
</dbReference>
<dbReference type="NCBIfam" id="NF038228">
    <property type="entry name" value="IcmH_DotU_IVB"/>
    <property type="match status" value="1"/>
</dbReference>
<dbReference type="Gene3D" id="1.25.40.590">
    <property type="entry name" value="Type IV / VI secretion system, DotU"/>
    <property type="match status" value="1"/>
</dbReference>
<dbReference type="EMBL" id="JACTVA010000034">
    <property type="protein sequence ID" value="MBC9208515.1"/>
    <property type="molecule type" value="Genomic_DNA"/>
</dbReference>
<accession>A0ABR7RPJ2</accession>
<feature type="transmembrane region" description="Helical" evidence="2">
    <location>
        <begin position="245"/>
        <end position="265"/>
    </location>
</feature>
<evidence type="ECO:0000259" key="3">
    <source>
        <dbReference type="Pfam" id="PF09850"/>
    </source>
</evidence>
<dbReference type="PANTHER" id="PTHR38033:SF1">
    <property type="entry name" value="DOTU FAMILY TYPE IV_VI SECRETION SYSTEM PROTEIN"/>
    <property type="match status" value="1"/>
</dbReference>
<evidence type="ECO:0000313" key="4">
    <source>
        <dbReference type="EMBL" id="MBC9208515.1"/>
    </source>
</evidence>
<protein>
    <submittedName>
        <fullName evidence="4">DotU family type IV/VI secretion system protein</fullName>
    </submittedName>
</protein>
<dbReference type="PANTHER" id="PTHR38033">
    <property type="entry name" value="MEMBRANE PROTEIN-RELATED"/>
    <property type="match status" value="1"/>
</dbReference>
<feature type="non-terminal residue" evidence="4">
    <location>
        <position position="307"/>
    </location>
</feature>
<evidence type="ECO:0000256" key="2">
    <source>
        <dbReference type="SAM" id="Phobius"/>
    </source>
</evidence>
<reference evidence="4 5" key="1">
    <citation type="journal article" date="2013" name="Int. J. Syst. Evol. Microbiol.">
        <title>Roseomonas aerophila sp. nov., isolated from air.</title>
        <authorList>
            <person name="Kim S.J."/>
            <person name="Weon H.Y."/>
            <person name="Ahn J.H."/>
            <person name="Hong S.B."/>
            <person name="Seok S.J."/>
            <person name="Whang K.S."/>
            <person name="Kwon S.W."/>
        </authorList>
    </citation>
    <scope>NUCLEOTIDE SEQUENCE [LARGE SCALE GENOMIC DNA]</scope>
    <source>
        <strain evidence="4 5">NBRC 108923</strain>
    </source>
</reference>
<feature type="domain" description="Type IV / VI secretion system DotU" evidence="3">
    <location>
        <begin position="65"/>
        <end position="266"/>
    </location>
</feature>
<dbReference type="InterPro" id="IPR038522">
    <property type="entry name" value="T4/T6SS_DotU_sf"/>
</dbReference>
<keyword evidence="5" id="KW-1185">Reference proteome</keyword>
<keyword evidence="2" id="KW-1133">Transmembrane helix</keyword>
<name>A0ABR7RPJ2_9PROT</name>
<dbReference type="InterPro" id="IPR017732">
    <property type="entry name" value="T4/T6SS_DotU"/>
</dbReference>
<evidence type="ECO:0000256" key="1">
    <source>
        <dbReference type="SAM" id="MobiDB-lite"/>
    </source>
</evidence>
<dbReference type="NCBIfam" id="TIGR03349">
    <property type="entry name" value="IV_VI_DotU"/>
    <property type="match status" value="1"/>
</dbReference>
<feature type="region of interest" description="Disordered" evidence="1">
    <location>
        <begin position="1"/>
        <end position="37"/>
    </location>
</feature>
<evidence type="ECO:0000313" key="5">
    <source>
        <dbReference type="Proteomes" id="UP000626026"/>
    </source>
</evidence>
<proteinExistence type="predicted"/>
<dbReference type="Pfam" id="PF09850">
    <property type="entry name" value="DotU"/>
    <property type="match status" value="1"/>
</dbReference>
<keyword evidence="2" id="KW-0812">Transmembrane</keyword>